<dbReference type="Pfam" id="PF12705">
    <property type="entry name" value="PDDEXK_1"/>
    <property type="match status" value="1"/>
</dbReference>
<keyword evidence="8 13" id="KW-0238">DNA-binding</keyword>
<dbReference type="InterPro" id="IPR014017">
    <property type="entry name" value="DNA_helicase_UvrD-like_C"/>
</dbReference>
<dbReference type="EMBL" id="QYTV02000003">
    <property type="protein sequence ID" value="RST75197.1"/>
    <property type="molecule type" value="Genomic_DNA"/>
</dbReference>
<keyword evidence="2 13" id="KW-0547">Nucleotide-binding</keyword>
<dbReference type="NCBIfam" id="TIGR02785">
    <property type="entry name" value="addA_Gpos"/>
    <property type="match status" value="1"/>
</dbReference>
<dbReference type="PANTHER" id="PTHR11070">
    <property type="entry name" value="UVRD / RECB / PCRA DNA HELICASE FAMILY MEMBER"/>
    <property type="match status" value="1"/>
</dbReference>
<dbReference type="SUPFAM" id="SSF52980">
    <property type="entry name" value="Restriction endonuclease-like"/>
    <property type="match status" value="1"/>
</dbReference>
<dbReference type="GO" id="GO:0003690">
    <property type="term" value="F:double-stranded DNA binding"/>
    <property type="evidence" value="ECO:0007669"/>
    <property type="project" value="UniProtKB-UniRule"/>
</dbReference>
<keyword evidence="18" id="KW-1185">Reference proteome</keyword>
<feature type="domain" description="UvrD-like helicase C-terminal" evidence="16">
    <location>
        <begin position="526"/>
        <end position="814"/>
    </location>
</feature>
<evidence type="ECO:0000256" key="10">
    <source>
        <dbReference type="ARBA" id="ARBA00023235"/>
    </source>
</evidence>
<dbReference type="GO" id="GO:0043138">
    <property type="term" value="F:3'-5' DNA helicase activity"/>
    <property type="evidence" value="ECO:0007669"/>
    <property type="project" value="UniProtKB-UniRule"/>
</dbReference>
<evidence type="ECO:0000313" key="18">
    <source>
        <dbReference type="Proteomes" id="UP000287156"/>
    </source>
</evidence>
<evidence type="ECO:0000259" key="16">
    <source>
        <dbReference type="PROSITE" id="PS51217"/>
    </source>
</evidence>
<evidence type="ECO:0000256" key="11">
    <source>
        <dbReference type="ARBA" id="ARBA00034617"/>
    </source>
</evidence>
<evidence type="ECO:0000256" key="4">
    <source>
        <dbReference type="ARBA" id="ARBA00022801"/>
    </source>
</evidence>
<evidence type="ECO:0000256" key="1">
    <source>
        <dbReference type="ARBA" id="ARBA00022722"/>
    </source>
</evidence>
<dbReference type="GO" id="GO:0000724">
    <property type="term" value="P:double-strand break repair via homologous recombination"/>
    <property type="evidence" value="ECO:0007669"/>
    <property type="project" value="UniProtKB-UniRule"/>
</dbReference>
<dbReference type="PROSITE" id="PS51198">
    <property type="entry name" value="UVRD_HELICASE_ATP_BIND"/>
    <property type="match status" value="1"/>
</dbReference>
<keyword evidence="5 13" id="KW-0347">Helicase</keyword>
<comment type="similarity">
    <text evidence="13">Belongs to the helicase family. AddA subfamily.</text>
</comment>
<accession>A0A429Y1W5</accession>
<dbReference type="PANTHER" id="PTHR11070:SF48">
    <property type="entry name" value="ATP-DEPENDENT HELICASE_NUCLEASE SUBUNIT A"/>
    <property type="match status" value="1"/>
</dbReference>
<reference evidence="17" key="1">
    <citation type="submission" date="2018-12" db="EMBL/GenBank/DDBJ databases">
        <authorList>
            <person name="Sun L."/>
            <person name="Chen Z."/>
        </authorList>
    </citation>
    <scope>NUCLEOTIDE SEQUENCE [LARGE SCALE GENOMIC DNA]</scope>
    <source>
        <strain evidence="17">3-2-2</strain>
    </source>
</reference>
<dbReference type="InterPro" id="IPR011604">
    <property type="entry name" value="PDDEXK-like_dom_sf"/>
</dbReference>
<evidence type="ECO:0000256" key="6">
    <source>
        <dbReference type="ARBA" id="ARBA00022839"/>
    </source>
</evidence>
<dbReference type="Pfam" id="PF13361">
    <property type="entry name" value="UvrD_C"/>
    <property type="match status" value="1"/>
</dbReference>
<dbReference type="GO" id="GO:0008408">
    <property type="term" value="F:3'-5' exonuclease activity"/>
    <property type="evidence" value="ECO:0007669"/>
    <property type="project" value="UniProtKB-UniRule"/>
</dbReference>
<dbReference type="Pfam" id="PF00580">
    <property type="entry name" value="UvrD-helicase"/>
    <property type="match status" value="1"/>
</dbReference>
<dbReference type="SUPFAM" id="SSF52540">
    <property type="entry name" value="P-loop containing nucleoside triphosphate hydrolases"/>
    <property type="match status" value="1"/>
</dbReference>
<dbReference type="InterPro" id="IPR038726">
    <property type="entry name" value="PDDEXK_AddAB-type"/>
</dbReference>
<dbReference type="Gene3D" id="3.90.320.10">
    <property type="match status" value="1"/>
</dbReference>
<evidence type="ECO:0000259" key="15">
    <source>
        <dbReference type="PROSITE" id="PS51198"/>
    </source>
</evidence>
<keyword evidence="9 13" id="KW-0234">DNA repair</keyword>
<evidence type="ECO:0000256" key="3">
    <source>
        <dbReference type="ARBA" id="ARBA00022763"/>
    </source>
</evidence>
<dbReference type="RefSeq" id="WP_126049461.1">
    <property type="nucleotide sequence ID" value="NZ_QYTV02000003.1"/>
</dbReference>
<feature type="binding site" evidence="14">
    <location>
        <begin position="33"/>
        <end position="40"/>
    </location>
    <ligand>
        <name>ATP</name>
        <dbReference type="ChEBI" id="CHEBI:30616"/>
    </ligand>
</feature>
<dbReference type="InterPro" id="IPR014152">
    <property type="entry name" value="AddA"/>
</dbReference>
<dbReference type="HAMAP" id="MF_01451">
    <property type="entry name" value="AddA"/>
    <property type="match status" value="1"/>
</dbReference>
<comment type="subunit">
    <text evidence="13">Heterodimer of AddA and AddB/RexB.</text>
</comment>
<dbReference type="Gene3D" id="3.40.50.300">
    <property type="entry name" value="P-loop containing nucleotide triphosphate hydrolases"/>
    <property type="match status" value="4"/>
</dbReference>
<comment type="function">
    <text evidence="13">The heterodimer acts as both an ATP-dependent DNA helicase and an ATP-dependent, dual-direction single-stranded exonuclease. Recognizes the chi site generating a DNA molecule suitable for the initiation of homologous recombination. The AddA nuclease domain is required for chi fragment generation; this subunit has the helicase and 3' -&gt; 5' nuclease activities.</text>
</comment>
<sequence length="1249" mass="142287">MKTDIPVKPENAQWTDDQWKAIFAKDQDVLVAAAAGSGKTAVLVERIIQKVIAETDPLDVDQLLVVTFTNAAAAEMRARIGAALTQAINERPESNHLRKQLGLLNRASISTLHSFCLEAVRKHYYMVDIDPNFRVADDNEMALLRDEVLDDLFEEEYGKENNEPFFKLVDTFTGDRSDGELQELVLKLYDFSRSHPYPDLWLDALVDMYNIPQRARIEELPFAQMLIADIELQLTGARQMLEQAYEMTKIPGGPAPRAVNYLDDLEIVARMQKAAQVSWASLHEAMNSWKFTRAKSCRGDEYDEGLVKDADALRKKAKGILEKLADDIFSREAEGFLRDMREMHPIYQALVSLVKAFAIQFAMEKKERGIVDFADLEHLALHILVDHENQKSDIRPSDIAVGYRNQFKEVLVDEYQDVNMVQETILQLISADGEYDGNLFMVGDVKQSIYRFRLAEPNLFLAKYKRFSPDGLNNGLRIDLSRNFRSRSEVLDGTNFLFKQIMGVSVGEIDYNRDAELVLGASYPSDETYPIEVALIDQLEEKSDSGNKPEDGGFDEEEIEQSRLEARYLAKKIREIIDSERPIYDSKAGRHRPAQYKDIVILLRSLTWAQDIMDEFKHEGIPVYANLTSGYFEATEVAVMMSLLKVVDNPDQDIPMAAVLRSPIVGLDEEALAQIRAQFRKGSFYNAVKSFIKISGDSSHEMIREKLTSFFENLNGWRSMARTGALSSLIWQLYRDTGFYEFAGGLPGGKQRQANLRALYDRASQYEETSFRGLFRFLRFIERMQDRGKDLGAARALGEQEDVVRLMTIHSSKGLEFPIVFASGLGRKFNMQDINSAFLFDKDYGFASKYIDSDKRISYPSLPQLALKRKKRMELAAEEMRVLYVALTRAKEKLFLVGIVKNLDKEIKKWAKGSIGGNWLLKEFDRASAATYMDWLGPAIIRHRDCSIDGIPESSTGEINEHPSRWKVEVLSSSDLSLTEEESEVESDGWLEMVKEGRLSSIRSPMKEKVFSRLSWRYPHLIAAKRMSKQTVSELKRMAELQDDASAASILGGSRTTAPIFNKPKFLQKQSISPAERGTVMHTVMQHVTLDEEPSLISIERLLDELIQKEILTLEQADAVSAEQIVQFFQTDLGKRVLHSPKTEREVPFTMGIPAEEIYEDWDGEDESVIVQGIIDCIIVEENGVVLLDYKTDAITGRFPGGFDQAKTVLEKRYKTQIHLYEQAIEKIWKKQVKEKYLYFFDGGHLLKM</sequence>
<protein>
    <recommendedName>
        <fullName evidence="13">ATP-dependent helicase/nuclease subunit A</fullName>
        <ecNumber evidence="13">3.1.-.-</ecNumber>
        <ecNumber evidence="13">5.6.2.4</ecNumber>
    </recommendedName>
    <alternativeName>
        <fullName evidence="13">ATP-dependent helicase/nuclease AddA</fullName>
    </alternativeName>
    <alternativeName>
        <fullName evidence="13">DNA 3'-5' helicase AddA</fullName>
    </alternativeName>
</protein>
<evidence type="ECO:0000256" key="2">
    <source>
        <dbReference type="ARBA" id="ARBA00022741"/>
    </source>
</evidence>
<feature type="domain" description="UvrD-like helicase ATP-binding" evidence="15">
    <location>
        <begin position="12"/>
        <end position="487"/>
    </location>
</feature>
<dbReference type="AlphaFoldDB" id="A0A429Y1W5"/>
<comment type="caution">
    <text evidence="17">The sequence shown here is derived from an EMBL/GenBank/DDBJ whole genome shotgun (WGS) entry which is preliminary data.</text>
</comment>
<dbReference type="Proteomes" id="UP000287156">
    <property type="component" value="Unassembled WGS sequence"/>
</dbReference>
<comment type="catalytic activity">
    <reaction evidence="11 13">
        <text>Couples ATP hydrolysis with the unwinding of duplex DNA by translocating in the 3'-5' direction.</text>
        <dbReference type="EC" id="5.6.2.4"/>
    </reaction>
</comment>
<evidence type="ECO:0000256" key="12">
    <source>
        <dbReference type="ARBA" id="ARBA00048988"/>
    </source>
</evidence>
<evidence type="ECO:0000256" key="13">
    <source>
        <dbReference type="HAMAP-Rule" id="MF_01451"/>
    </source>
</evidence>
<keyword evidence="10 13" id="KW-0413">Isomerase</keyword>
<dbReference type="PROSITE" id="PS51217">
    <property type="entry name" value="UVRD_HELICASE_CTER"/>
    <property type="match status" value="1"/>
</dbReference>
<evidence type="ECO:0000256" key="7">
    <source>
        <dbReference type="ARBA" id="ARBA00022840"/>
    </source>
</evidence>
<dbReference type="InterPro" id="IPR000212">
    <property type="entry name" value="DNA_helicase_UvrD/REP"/>
</dbReference>
<comment type="cofactor">
    <cofactor evidence="13">
        <name>Mg(2+)</name>
        <dbReference type="ChEBI" id="CHEBI:18420"/>
    </cofactor>
</comment>
<dbReference type="InterPro" id="IPR014016">
    <property type="entry name" value="UvrD-like_ATP-bd"/>
</dbReference>
<dbReference type="GO" id="GO:0005524">
    <property type="term" value="F:ATP binding"/>
    <property type="evidence" value="ECO:0007669"/>
    <property type="project" value="UniProtKB-UniRule"/>
</dbReference>
<dbReference type="Gene3D" id="1.10.274.50">
    <property type="match status" value="1"/>
</dbReference>
<dbReference type="EC" id="5.6.2.4" evidence="13"/>
<evidence type="ECO:0000256" key="8">
    <source>
        <dbReference type="ARBA" id="ARBA00023125"/>
    </source>
</evidence>
<evidence type="ECO:0000256" key="14">
    <source>
        <dbReference type="PROSITE-ProRule" id="PRU00560"/>
    </source>
</evidence>
<dbReference type="EC" id="3.1.-.-" evidence="13"/>
<keyword evidence="3 13" id="KW-0227">DNA damage</keyword>
<dbReference type="InterPro" id="IPR027417">
    <property type="entry name" value="P-loop_NTPase"/>
</dbReference>
<dbReference type="FunFam" id="3.40.50.300:FF:001236">
    <property type="entry name" value="ATP-dependent helicase/nuclease subunit A"/>
    <property type="match status" value="1"/>
</dbReference>
<proteinExistence type="inferred from homology"/>
<keyword evidence="1 13" id="KW-0540">Nuclease</keyword>
<evidence type="ECO:0000313" key="17">
    <source>
        <dbReference type="EMBL" id="RST75197.1"/>
    </source>
</evidence>
<dbReference type="OrthoDB" id="9810135at2"/>
<dbReference type="GO" id="GO:0033202">
    <property type="term" value="C:DNA helicase complex"/>
    <property type="evidence" value="ECO:0007669"/>
    <property type="project" value="TreeGrafter"/>
</dbReference>
<keyword evidence="6 13" id="KW-0269">Exonuclease</keyword>
<gene>
    <name evidence="13 17" type="primary">addA</name>
    <name evidence="17" type="ORF">D4T97_008030</name>
</gene>
<name>A0A429Y1W5_9BACI</name>
<dbReference type="GO" id="GO:0005829">
    <property type="term" value="C:cytosol"/>
    <property type="evidence" value="ECO:0007669"/>
    <property type="project" value="TreeGrafter"/>
</dbReference>
<dbReference type="InterPro" id="IPR011335">
    <property type="entry name" value="Restrct_endonuc-II-like"/>
</dbReference>
<organism evidence="17 18">
    <name type="scientific">Siminovitchia acidinfaciens</name>
    <dbReference type="NCBI Taxonomy" id="2321395"/>
    <lineage>
        <taxon>Bacteria</taxon>
        <taxon>Bacillati</taxon>
        <taxon>Bacillota</taxon>
        <taxon>Bacilli</taxon>
        <taxon>Bacillales</taxon>
        <taxon>Bacillaceae</taxon>
        <taxon>Siminovitchia</taxon>
    </lineage>
</organism>
<evidence type="ECO:0000256" key="9">
    <source>
        <dbReference type="ARBA" id="ARBA00023204"/>
    </source>
</evidence>
<keyword evidence="7 13" id="KW-0067">ATP-binding</keyword>
<evidence type="ECO:0000256" key="5">
    <source>
        <dbReference type="ARBA" id="ARBA00022806"/>
    </source>
</evidence>
<comment type="catalytic activity">
    <reaction evidence="12 13">
        <text>ATP + H2O = ADP + phosphate + H(+)</text>
        <dbReference type="Rhea" id="RHEA:13065"/>
        <dbReference type="ChEBI" id="CHEBI:15377"/>
        <dbReference type="ChEBI" id="CHEBI:15378"/>
        <dbReference type="ChEBI" id="CHEBI:30616"/>
        <dbReference type="ChEBI" id="CHEBI:43474"/>
        <dbReference type="ChEBI" id="CHEBI:456216"/>
        <dbReference type="EC" id="5.6.2.4"/>
    </reaction>
</comment>
<keyword evidence="4 13" id="KW-0378">Hydrolase</keyword>
<dbReference type="GO" id="GO:0016887">
    <property type="term" value="F:ATP hydrolysis activity"/>
    <property type="evidence" value="ECO:0007669"/>
    <property type="project" value="RHEA"/>
</dbReference>